<gene>
    <name evidence="7" type="ORF">TeGR_g9405</name>
</gene>
<dbReference type="InterPro" id="IPR029063">
    <property type="entry name" value="SAM-dependent_MTases_sf"/>
</dbReference>
<dbReference type="SUPFAM" id="SSF53335">
    <property type="entry name" value="S-adenosyl-L-methionine-dependent methyltransferases"/>
    <property type="match status" value="1"/>
</dbReference>
<evidence type="ECO:0000256" key="5">
    <source>
        <dbReference type="ARBA" id="ARBA00022691"/>
    </source>
</evidence>
<sequence length="411" mass="44978">MSAFIPDDPVHPSAAPHTSQEQQEEIQEQKHFQRVCTSFAQHAFFQHASVANQTARLSGLSPPQRALLPESLDPSSASHLARSDAHRAAADANQRFFDALLTHSQQPTSRDHAHYRASLGPKYVFESTSDMDKVKSVLKSLVRDWSAEGAAEREQCYSPVVAGLSAHLPRRGRVLVGGAGLGRLALELAARGFAVQGNDVSYHMLMASDFLLNCCGGESGTFGIAPFVGGTCNLARAEHAVRRVQVPDVDPAALLNSAATPPDFSMAAGEFLDCYQKDTERGAWDGVASCFFLDTAVYVGDYVRCIYDMLRPGGVLVNLGPLLWHWSGGGAGARPDDEQLGCSRGVEPRYLQSIDMTYEDLREIMVKVGFEIVEEKRGLSCSYTRDVESFMHTQYTCVYFVARKPQVKSEP</sequence>
<dbReference type="EMBL" id="BRYB01001599">
    <property type="protein sequence ID" value="GMI29395.1"/>
    <property type="molecule type" value="Genomic_DNA"/>
</dbReference>
<name>A0ABQ6MMY5_9STRA</name>
<evidence type="ECO:0000256" key="3">
    <source>
        <dbReference type="ARBA" id="ARBA00022603"/>
    </source>
</evidence>
<feature type="region of interest" description="Disordered" evidence="6">
    <location>
        <begin position="56"/>
        <end position="85"/>
    </location>
</feature>
<dbReference type="Pfam" id="PF07942">
    <property type="entry name" value="CARME"/>
    <property type="match status" value="1"/>
</dbReference>
<dbReference type="Proteomes" id="UP001165060">
    <property type="component" value="Unassembled WGS sequence"/>
</dbReference>
<reference evidence="7 8" key="1">
    <citation type="journal article" date="2023" name="Commun. Biol.">
        <title>Genome analysis of Parmales, the sister group of diatoms, reveals the evolutionary specialization of diatoms from phago-mixotrophs to photoautotrophs.</title>
        <authorList>
            <person name="Ban H."/>
            <person name="Sato S."/>
            <person name="Yoshikawa S."/>
            <person name="Yamada K."/>
            <person name="Nakamura Y."/>
            <person name="Ichinomiya M."/>
            <person name="Sato N."/>
            <person name="Blanc-Mathieu R."/>
            <person name="Endo H."/>
            <person name="Kuwata A."/>
            <person name="Ogata H."/>
        </authorList>
    </citation>
    <scope>NUCLEOTIDE SEQUENCE [LARGE SCALE GENOMIC DNA]</scope>
</reference>
<keyword evidence="3" id="KW-0489">Methyltransferase</keyword>
<comment type="similarity">
    <text evidence="1">Belongs to the carnosine N-methyltransferase family.</text>
</comment>
<evidence type="ECO:0000313" key="8">
    <source>
        <dbReference type="Proteomes" id="UP001165060"/>
    </source>
</evidence>
<keyword evidence="8" id="KW-1185">Reference proteome</keyword>
<keyword evidence="5" id="KW-0949">S-adenosyl-L-methionine</keyword>
<dbReference type="PANTHER" id="PTHR12303">
    <property type="entry name" value="CARNOSINE N-METHYLTRANSFERASE"/>
    <property type="match status" value="1"/>
</dbReference>
<dbReference type="InterPro" id="IPR012901">
    <property type="entry name" value="CARME"/>
</dbReference>
<evidence type="ECO:0000256" key="4">
    <source>
        <dbReference type="ARBA" id="ARBA00022679"/>
    </source>
</evidence>
<evidence type="ECO:0000313" key="7">
    <source>
        <dbReference type="EMBL" id="GMI29395.1"/>
    </source>
</evidence>
<evidence type="ECO:0000256" key="1">
    <source>
        <dbReference type="ARBA" id="ARBA00010086"/>
    </source>
</evidence>
<comment type="caution">
    <text evidence="7">The sequence shown here is derived from an EMBL/GenBank/DDBJ whole genome shotgun (WGS) entry which is preliminary data.</text>
</comment>
<feature type="region of interest" description="Disordered" evidence="6">
    <location>
        <begin position="1"/>
        <end position="29"/>
    </location>
</feature>
<keyword evidence="4" id="KW-0808">Transferase</keyword>
<proteinExistence type="inferred from homology"/>
<protein>
    <recommendedName>
        <fullName evidence="2">carnosine N-methyltransferase</fullName>
        <ecNumber evidence="2">2.1.1.22</ecNumber>
    </recommendedName>
</protein>
<dbReference type="Gene3D" id="3.40.50.150">
    <property type="entry name" value="Vaccinia Virus protein VP39"/>
    <property type="match status" value="1"/>
</dbReference>
<evidence type="ECO:0000256" key="6">
    <source>
        <dbReference type="SAM" id="MobiDB-lite"/>
    </source>
</evidence>
<dbReference type="EC" id="2.1.1.22" evidence="2"/>
<dbReference type="PANTHER" id="PTHR12303:SF6">
    <property type="entry name" value="CARNOSINE N-METHYLTRANSFERASE"/>
    <property type="match status" value="1"/>
</dbReference>
<accession>A0ABQ6MMY5</accession>
<dbReference type="SMART" id="SM01296">
    <property type="entry name" value="N2227"/>
    <property type="match status" value="1"/>
</dbReference>
<evidence type="ECO:0000256" key="2">
    <source>
        <dbReference type="ARBA" id="ARBA00012003"/>
    </source>
</evidence>
<organism evidence="7 8">
    <name type="scientific">Tetraparma gracilis</name>
    <dbReference type="NCBI Taxonomy" id="2962635"/>
    <lineage>
        <taxon>Eukaryota</taxon>
        <taxon>Sar</taxon>
        <taxon>Stramenopiles</taxon>
        <taxon>Ochrophyta</taxon>
        <taxon>Bolidophyceae</taxon>
        <taxon>Parmales</taxon>
        <taxon>Triparmaceae</taxon>
        <taxon>Tetraparma</taxon>
    </lineage>
</organism>